<organism evidence="2 3">
    <name type="scientific">Phyllobacterium salinisoli</name>
    <dbReference type="NCBI Taxonomy" id="1899321"/>
    <lineage>
        <taxon>Bacteria</taxon>
        <taxon>Pseudomonadati</taxon>
        <taxon>Pseudomonadota</taxon>
        <taxon>Alphaproteobacteria</taxon>
        <taxon>Hyphomicrobiales</taxon>
        <taxon>Phyllobacteriaceae</taxon>
        <taxon>Phyllobacterium</taxon>
    </lineage>
</organism>
<accession>A0A368JXR4</accession>
<keyword evidence="1" id="KW-0472">Membrane</keyword>
<dbReference type="AlphaFoldDB" id="A0A368JXR4"/>
<proteinExistence type="predicted"/>
<keyword evidence="1" id="KW-1133">Transmembrane helix</keyword>
<protein>
    <submittedName>
        <fullName evidence="2">Uncharacterized protein</fullName>
    </submittedName>
</protein>
<keyword evidence="3" id="KW-1185">Reference proteome</keyword>
<feature type="transmembrane region" description="Helical" evidence="1">
    <location>
        <begin position="26"/>
        <end position="44"/>
    </location>
</feature>
<evidence type="ECO:0000313" key="3">
    <source>
        <dbReference type="Proteomes" id="UP000253420"/>
    </source>
</evidence>
<reference evidence="2 3" key="1">
    <citation type="submission" date="2018-07" db="EMBL/GenBank/DDBJ databases">
        <title>The draft genome of Phyllobacterium salinisoli.</title>
        <authorList>
            <person name="Liu L."/>
            <person name="Li L."/>
            <person name="Zhang X."/>
            <person name="Liang L."/>
        </authorList>
    </citation>
    <scope>NUCLEOTIDE SEQUENCE [LARGE SCALE GENOMIC DNA]</scope>
    <source>
        <strain evidence="2 3">LLAN61</strain>
    </source>
</reference>
<sequence length="112" mass="12623">MAVVTAAALLALLASLWNGRDEILVIALWIIVIGAAATALRRAAKRLSIGRRSVMGFDPRPRVRGDLRTSSLLSAMWSDRKCDFGRHEPFEAHKCHRRAVFQMQKIRITDRL</sequence>
<dbReference type="Proteomes" id="UP000253420">
    <property type="component" value="Unassembled WGS sequence"/>
</dbReference>
<keyword evidence="1" id="KW-0812">Transmembrane</keyword>
<dbReference type="EMBL" id="QOZG01000012">
    <property type="protein sequence ID" value="RCS21927.1"/>
    <property type="molecule type" value="Genomic_DNA"/>
</dbReference>
<comment type="caution">
    <text evidence="2">The sequence shown here is derived from an EMBL/GenBank/DDBJ whole genome shotgun (WGS) entry which is preliminary data.</text>
</comment>
<evidence type="ECO:0000313" key="2">
    <source>
        <dbReference type="EMBL" id="RCS21927.1"/>
    </source>
</evidence>
<name>A0A368JXR4_9HYPH</name>
<gene>
    <name evidence="2" type="ORF">DUT91_21200</name>
</gene>
<evidence type="ECO:0000256" key="1">
    <source>
        <dbReference type="SAM" id="Phobius"/>
    </source>
</evidence>